<dbReference type="SUPFAM" id="SSF51445">
    <property type="entry name" value="(Trans)glycosidases"/>
    <property type="match status" value="1"/>
</dbReference>
<evidence type="ECO:0000313" key="1">
    <source>
        <dbReference type="EMBL" id="MCQ3831003.1"/>
    </source>
</evidence>
<dbReference type="RefSeq" id="WP_255875908.1">
    <property type="nucleotide sequence ID" value="NZ_JACASI010000045.1"/>
</dbReference>
<dbReference type="EMBL" id="JACASI010000045">
    <property type="protein sequence ID" value="MCQ3831003.1"/>
    <property type="molecule type" value="Genomic_DNA"/>
</dbReference>
<sequence>MGNPTSDSDLYNDHLGNLDVLPGINPHWVNSNSTLQNWRVTQLAGYPSTKTGYSLLWNSGIPNWMTQQEPEITVGRSLFTGYDIDNPLMKRSWSTILRGVAPVIGGHKAVDMGVILSNEPHWFSEQGHWTQNYGEMNAISSYTLEKFRQWLNDKYSGSIASLNENWSTQFSHFDAIQFSIPIDPATRGTPVWYDWCRFNMDRVVSWFSFLQGELHAVDSSIDTSIKIMPDLFTENNRSHGIDLEALTNLTTMIGDDAKTRKRDLRSTEPEHWEEHYAYFWEELAVSYDFMESVSPGKIHVNSEAHFLSSSWWRELSVSPAYVRNTYWLATILGMDASMSWFWARDPDGSPEQRLEGDLEFFDPAMAGAFAASVNMQPQVANELAQTMFDLNAYSEEVMALRNQRRPVRLFYSETSAINKTAHMTDQFEIYESLFFEGFPVGYATQNIIENQDSSNWDVVVVYKTPFVTDAEFAALQAYLNTGGTVILDSTASLSKNEYGQNRASSLVAGQGTLHVMGVSAQVDEIKQQVLSSLTNSASGVLLTESNGLSHKGCVWRVVPKAEGGYLMTVINLGKNTAQLQVSMTDQTQLKAVDLLTGTQLGSEFELVSEGVLLLELVSL</sequence>
<accession>A0ABT1P4H3</accession>
<evidence type="ECO:0000313" key="2">
    <source>
        <dbReference type="Proteomes" id="UP001205566"/>
    </source>
</evidence>
<keyword evidence="2" id="KW-1185">Reference proteome</keyword>
<protein>
    <submittedName>
        <fullName evidence="1">Beta-galactosidase</fullName>
    </submittedName>
</protein>
<comment type="caution">
    <text evidence="1">The sequence shown here is derived from an EMBL/GenBank/DDBJ whole genome shotgun (WGS) entry which is preliminary data.</text>
</comment>
<reference evidence="1" key="1">
    <citation type="thesis" date="2020" institute="Technische Universitat Dresden" country="Dresden, Germany">
        <title>The Agarolytic System of Microbulbifer elongatus PORT2, Isolated from Batu Karas, Pangandaran West Java Indonesia.</title>
        <authorList>
            <person name="Anggraeni S.R."/>
        </authorList>
    </citation>
    <scope>NUCLEOTIDE SEQUENCE</scope>
    <source>
        <strain evidence="1">PORT2</strain>
    </source>
</reference>
<dbReference type="Gene3D" id="3.20.20.80">
    <property type="entry name" value="Glycosidases"/>
    <property type="match status" value="1"/>
</dbReference>
<dbReference type="InterPro" id="IPR017853">
    <property type="entry name" value="GH"/>
</dbReference>
<dbReference type="CDD" id="cd03143">
    <property type="entry name" value="A4_beta-galactosidase_middle_domain"/>
    <property type="match status" value="1"/>
</dbReference>
<dbReference type="Gene3D" id="3.40.50.880">
    <property type="match status" value="1"/>
</dbReference>
<dbReference type="InterPro" id="IPR029062">
    <property type="entry name" value="Class_I_gatase-like"/>
</dbReference>
<dbReference type="Proteomes" id="UP001205566">
    <property type="component" value="Unassembled WGS sequence"/>
</dbReference>
<organism evidence="1 2">
    <name type="scientific">Microbulbifer elongatus</name>
    <dbReference type="NCBI Taxonomy" id="86173"/>
    <lineage>
        <taxon>Bacteria</taxon>
        <taxon>Pseudomonadati</taxon>
        <taxon>Pseudomonadota</taxon>
        <taxon>Gammaproteobacteria</taxon>
        <taxon>Cellvibrionales</taxon>
        <taxon>Microbulbiferaceae</taxon>
        <taxon>Microbulbifer</taxon>
    </lineage>
</organism>
<proteinExistence type="predicted"/>
<name>A0ABT1P4H3_9GAMM</name>
<gene>
    <name evidence="1" type="ORF">HXX02_16305</name>
</gene>